<feature type="domain" description="Impact N-terminal" evidence="2">
    <location>
        <begin position="21"/>
        <end position="128"/>
    </location>
</feature>
<comment type="similarity">
    <text evidence="1">Belongs to the IMPACT family.</text>
</comment>
<dbReference type="SUPFAM" id="SSF54211">
    <property type="entry name" value="Ribosomal protein S5 domain 2-like"/>
    <property type="match status" value="1"/>
</dbReference>
<dbReference type="PANTHER" id="PTHR16301">
    <property type="entry name" value="IMPACT-RELATED"/>
    <property type="match status" value="1"/>
</dbReference>
<proteinExistence type="inferred from homology"/>
<dbReference type="RefSeq" id="WP_049604075.1">
    <property type="nucleotide sequence ID" value="NZ_CQEH01000012.1"/>
</dbReference>
<feature type="domain" description="UPF0029" evidence="3">
    <location>
        <begin position="144"/>
        <end position="198"/>
    </location>
</feature>
<dbReference type="SUPFAM" id="SSF54980">
    <property type="entry name" value="EF-G C-terminal domain-like"/>
    <property type="match status" value="1"/>
</dbReference>
<evidence type="ECO:0000259" key="2">
    <source>
        <dbReference type="Pfam" id="PF01205"/>
    </source>
</evidence>
<dbReference type="InterPro" id="IPR015269">
    <property type="entry name" value="UPF0029_Impact_C"/>
</dbReference>
<evidence type="ECO:0000256" key="1">
    <source>
        <dbReference type="ARBA" id="ARBA00007665"/>
    </source>
</evidence>
<dbReference type="PANTHER" id="PTHR16301:SF20">
    <property type="entry name" value="IMPACT FAMILY MEMBER YIGZ"/>
    <property type="match status" value="1"/>
</dbReference>
<organism evidence="4 5">
    <name type="scientific">Yersinia aldovae</name>
    <dbReference type="NCBI Taxonomy" id="29483"/>
    <lineage>
        <taxon>Bacteria</taxon>
        <taxon>Pseudomonadati</taxon>
        <taxon>Pseudomonadota</taxon>
        <taxon>Gammaproteobacteria</taxon>
        <taxon>Enterobacterales</taxon>
        <taxon>Yersiniaceae</taxon>
        <taxon>Yersinia</taxon>
    </lineage>
</organism>
<dbReference type="InterPro" id="IPR035647">
    <property type="entry name" value="EFG_III/V"/>
</dbReference>
<comment type="caution">
    <text evidence="4">The sequence shown here is derived from an EMBL/GenBank/DDBJ whole genome shotgun (WGS) entry which is preliminary data.</text>
</comment>
<dbReference type="Pfam" id="PF01205">
    <property type="entry name" value="Impact_N"/>
    <property type="match status" value="1"/>
</dbReference>
<dbReference type="PROSITE" id="PS00910">
    <property type="entry name" value="UPF0029"/>
    <property type="match status" value="1"/>
</dbReference>
<dbReference type="InterPro" id="IPR001498">
    <property type="entry name" value="Impact_N"/>
</dbReference>
<evidence type="ECO:0000313" key="4">
    <source>
        <dbReference type="EMBL" id="CNL26445.1"/>
    </source>
</evidence>
<dbReference type="Pfam" id="PF09186">
    <property type="entry name" value="DUF1949"/>
    <property type="match status" value="1"/>
</dbReference>
<dbReference type="InterPro" id="IPR020569">
    <property type="entry name" value="UPF0029_Impact_CS"/>
</dbReference>
<dbReference type="EMBL" id="CQEH01000012">
    <property type="protein sequence ID" value="CNL26445.1"/>
    <property type="molecule type" value="Genomic_DNA"/>
</dbReference>
<dbReference type="InterPro" id="IPR020568">
    <property type="entry name" value="Ribosomal_Su5_D2-typ_SF"/>
</dbReference>
<protein>
    <submittedName>
        <fullName evidence="4">Protein co-occurring with transport systems (COG1739)</fullName>
    </submittedName>
</protein>
<dbReference type="Gene3D" id="3.30.70.240">
    <property type="match status" value="1"/>
</dbReference>
<evidence type="ECO:0000259" key="3">
    <source>
        <dbReference type="Pfam" id="PF09186"/>
    </source>
</evidence>
<sequence length="207" mass="22463">MQPYLIPAIPAIPVTSSEEIKKSRFITLLAHTCGVNDAKSFIQQVKQQHPTARHHCWAFVAGAPTDSQQLGFSDDGEPSGTAGKPILAQLMGSHIGEVTAVVVRYYGGIKLGTGGLVRAYGSGVQQALTQIEVKYKVPQLEYTLQCDYAQLAMVEMLLQQVDGQVLQSEYAEFVTLHLSLPARQASQVGDKLRDLSRGTLQLAPISQ</sequence>
<gene>
    <name evidence="4" type="primary">yigZ</name>
    <name evidence="4" type="ORF">ERS137966_02724</name>
</gene>
<evidence type="ECO:0000313" key="5">
    <source>
        <dbReference type="Proteomes" id="UP000038647"/>
    </source>
</evidence>
<dbReference type="NCBIfam" id="TIGR00257">
    <property type="entry name" value="IMPACT_YIGZ"/>
    <property type="match status" value="1"/>
</dbReference>
<dbReference type="NCBIfam" id="NF008600">
    <property type="entry name" value="PRK11568.1"/>
    <property type="match status" value="1"/>
</dbReference>
<accession>A0ABP1YSF9</accession>
<reference evidence="4 5" key="1">
    <citation type="submission" date="2015-03" db="EMBL/GenBank/DDBJ databases">
        <authorList>
            <consortium name="Pathogen Informatics"/>
            <person name="Murphy D."/>
        </authorList>
    </citation>
    <scope>NUCLEOTIDE SEQUENCE [LARGE SCALE GENOMIC DNA]</scope>
    <source>
        <strain evidence="4 5">IP08791</strain>
    </source>
</reference>
<dbReference type="Proteomes" id="UP000038647">
    <property type="component" value="Unassembled WGS sequence"/>
</dbReference>
<keyword evidence="5" id="KW-1185">Reference proteome</keyword>
<name>A0ABP1YSF9_YERAL</name>
<dbReference type="InterPro" id="IPR036956">
    <property type="entry name" value="Impact_N_sf"/>
</dbReference>
<dbReference type="Gene3D" id="3.30.230.30">
    <property type="entry name" value="Impact, N-terminal domain"/>
    <property type="match status" value="1"/>
</dbReference>
<dbReference type="InterPro" id="IPR015796">
    <property type="entry name" value="Impact_YigZ-like"/>
</dbReference>
<dbReference type="InterPro" id="IPR023582">
    <property type="entry name" value="Impact"/>
</dbReference>